<evidence type="ECO:0000256" key="1">
    <source>
        <dbReference type="SAM" id="MobiDB-lite"/>
    </source>
</evidence>
<keyword evidence="3" id="KW-1185">Reference proteome</keyword>
<feature type="compositionally biased region" description="Basic and acidic residues" evidence="1">
    <location>
        <begin position="61"/>
        <end position="70"/>
    </location>
</feature>
<dbReference type="Proteomes" id="UP000287033">
    <property type="component" value="Unassembled WGS sequence"/>
</dbReference>
<organism evidence="2 3">
    <name type="scientific">Chiloscyllium punctatum</name>
    <name type="common">Brownbanded bambooshark</name>
    <name type="synonym">Hemiscyllium punctatum</name>
    <dbReference type="NCBI Taxonomy" id="137246"/>
    <lineage>
        <taxon>Eukaryota</taxon>
        <taxon>Metazoa</taxon>
        <taxon>Chordata</taxon>
        <taxon>Craniata</taxon>
        <taxon>Vertebrata</taxon>
        <taxon>Chondrichthyes</taxon>
        <taxon>Elasmobranchii</taxon>
        <taxon>Galeomorphii</taxon>
        <taxon>Galeoidea</taxon>
        <taxon>Orectolobiformes</taxon>
        <taxon>Hemiscylliidae</taxon>
        <taxon>Chiloscyllium</taxon>
    </lineage>
</organism>
<protein>
    <submittedName>
        <fullName evidence="2">Uncharacterized protein</fullName>
    </submittedName>
</protein>
<accession>A0A401TR25</accession>
<proteinExistence type="predicted"/>
<evidence type="ECO:0000313" key="2">
    <source>
        <dbReference type="EMBL" id="GCC45140.1"/>
    </source>
</evidence>
<reference evidence="2 3" key="1">
    <citation type="journal article" date="2018" name="Nat. Ecol. Evol.">
        <title>Shark genomes provide insights into elasmobranch evolution and the origin of vertebrates.</title>
        <authorList>
            <person name="Hara Y"/>
            <person name="Yamaguchi K"/>
            <person name="Onimaru K"/>
            <person name="Kadota M"/>
            <person name="Koyanagi M"/>
            <person name="Keeley SD"/>
            <person name="Tatsumi K"/>
            <person name="Tanaka K"/>
            <person name="Motone F"/>
            <person name="Kageyama Y"/>
            <person name="Nozu R"/>
            <person name="Adachi N"/>
            <person name="Nishimura O"/>
            <person name="Nakagawa R"/>
            <person name="Tanegashima C"/>
            <person name="Kiyatake I"/>
            <person name="Matsumoto R"/>
            <person name="Murakumo K"/>
            <person name="Nishida K"/>
            <person name="Terakita A"/>
            <person name="Kuratani S"/>
            <person name="Sato K"/>
            <person name="Hyodo S Kuraku.S."/>
        </authorList>
    </citation>
    <scope>NUCLEOTIDE SEQUENCE [LARGE SCALE GENOMIC DNA]</scope>
</reference>
<dbReference type="EMBL" id="BEZZ01156475">
    <property type="protein sequence ID" value="GCC45140.1"/>
    <property type="molecule type" value="Genomic_DNA"/>
</dbReference>
<gene>
    <name evidence="2" type="ORF">chiPu_0029427</name>
</gene>
<sequence>MGEEEGDGGVGEEEGDGGVGEEEEGDGGVGEEEEGDGGVAQMGRGVGEYWQGDMMTSTGTSKEKHWGRFDGGRVGLVGQLRYPRGWLGR</sequence>
<name>A0A401TR25_CHIPU</name>
<feature type="compositionally biased region" description="Gly residues" evidence="1">
    <location>
        <begin position="37"/>
        <end position="46"/>
    </location>
</feature>
<dbReference type="AlphaFoldDB" id="A0A401TR25"/>
<feature type="non-terminal residue" evidence="2">
    <location>
        <position position="89"/>
    </location>
</feature>
<evidence type="ECO:0000313" key="3">
    <source>
        <dbReference type="Proteomes" id="UP000287033"/>
    </source>
</evidence>
<feature type="region of interest" description="Disordered" evidence="1">
    <location>
        <begin position="1"/>
        <end position="70"/>
    </location>
</feature>
<feature type="compositionally biased region" description="Acidic residues" evidence="1">
    <location>
        <begin position="1"/>
        <end position="36"/>
    </location>
</feature>
<comment type="caution">
    <text evidence="2">The sequence shown here is derived from an EMBL/GenBank/DDBJ whole genome shotgun (WGS) entry which is preliminary data.</text>
</comment>